<accession>A0A4P8HZ06</accession>
<evidence type="ECO:0000313" key="2">
    <source>
        <dbReference type="EMBL" id="QCP14272.1"/>
    </source>
</evidence>
<dbReference type="AlphaFoldDB" id="A0A4P8HZ06"/>
<sequence>MCKAIAALGTLAGVDVGMGSGPADMDDLLILAAHQCNFDDAEFMDGPCCFEFVRNVVDADILKLQADAVAQGLASYIRQHGDDASIAAAGRQLALVDGAFSWLKKSVAGR</sequence>
<dbReference type="EMBL" id="CP040017">
    <property type="protein sequence ID" value="QCP14272.1"/>
    <property type="molecule type" value="Genomic_DNA"/>
</dbReference>
<dbReference type="RefSeq" id="WP_137317043.1">
    <property type="nucleotide sequence ID" value="NZ_CP040017.1"/>
</dbReference>
<dbReference type="EMBL" id="JACHXS010000004">
    <property type="protein sequence ID" value="MBB3221931.1"/>
    <property type="molecule type" value="Genomic_DNA"/>
</dbReference>
<dbReference type="Proteomes" id="UP000584325">
    <property type="component" value="Unassembled WGS sequence"/>
</dbReference>
<evidence type="ECO:0000313" key="3">
    <source>
        <dbReference type="Proteomes" id="UP000298763"/>
    </source>
</evidence>
<reference evidence="1 4" key="2">
    <citation type="submission" date="2020-08" db="EMBL/GenBank/DDBJ databases">
        <title>Genomic Encyclopedia of Type Strains, Phase III (KMG-III): the genomes of soil and plant-associated and newly described type strains.</title>
        <authorList>
            <person name="Whitman W."/>
        </authorList>
    </citation>
    <scope>NUCLEOTIDE SEQUENCE [LARGE SCALE GENOMIC DNA]</scope>
    <source>
        <strain evidence="1 4">CECT 7753</strain>
    </source>
</reference>
<dbReference type="Proteomes" id="UP000298763">
    <property type="component" value="Chromosome"/>
</dbReference>
<dbReference type="OrthoDB" id="8757612at2"/>
<evidence type="ECO:0000313" key="1">
    <source>
        <dbReference type="EMBL" id="MBB3221931.1"/>
    </source>
</evidence>
<gene>
    <name evidence="2" type="ORF">FCL38_30545</name>
    <name evidence="1" type="ORF">FHS02_002741</name>
</gene>
<evidence type="ECO:0000313" key="4">
    <source>
        <dbReference type="Proteomes" id="UP000584325"/>
    </source>
</evidence>
<proteinExistence type="predicted"/>
<protein>
    <submittedName>
        <fullName evidence="1">Uncharacterized protein</fullName>
    </submittedName>
</protein>
<name>A0A4P8HZ06_9BURK</name>
<keyword evidence="3" id="KW-1185">Reference proteome</keyword>
<reference evidence="2 3" key="1">
    <citation type="submission" date="2019-05" db="EMBL/GenBank/DDBJ databases">
        <title>Draft Genome Sequences of Six Type Strains of the Genus Massilia.</title>
        <authorList>
            <person name="Miess H."/>
            <person name="Frediansyhah A."/>
            <person name="Gross H."/>
        </authorList>
    </citation>
    <scope>NUCLEOTIDE SEQUENCE [LARGE SCALE GENOMIC DNA]</scope>
    <source>
        <strain evidence="2 3">DSMZ 26121</strain>
    </source>
</reference>
<organism evidence="1 4">
    <name type="scientific">Pseudoduganella umbonata</name>
    <dbReference type="NCBI Taxonomy" id="864828"/>
    <lineage>
        <taxon>Bacteria</taxon>
        <taxon>Pseudomonadati</taxon>
        <taxon>Pseudomonadota</taxon>
        <taxon>Betaproteobacteria</taxon>
        <taxon>Burkholderiales</taxon>
        <taxon>Oxalobacteraceae</taxon>
        <taxon>Telluria group</taxon>
        <taxon>Pseudoduganella</taxon>
    </lineage>
</organism>